<dbReference type="STRING" id="196109.A0A136IR37"/>
<dbReference type="InParanoid" id="A0A136IR37"/>
<feature type="region of interest" description="Disordered" evidence="6">
    <location>
        <begin position="1"/>
        <end position="26"/>
    </location>
</feature>
<dbReference type="Proteomes" id="UP000070501">
    <property type="component" value="Unassembled WGS sequence"/>
</dbReference>
<dbReference type="AlphaFoldDB" id="A0A136IR37"/>
<dbReference type="PROSITE" id="PS51679">
    <property type="entry name" value="SAM_MT_C5"/>
    <property type="match status" value="1"/>
</dbReference>
<evidence type="ECO:0000313" key="7">
    <source>
        <dbReference type="EMBL" id="KXJ87395.1"/>
    </source>
</evidence>
<keyword evidence="8" id="KW-1185">Reference proteome</keyword>
<feature type="active site" evidence="5">
    <location>
        <position position="103"/>
    </location>
</feature>
<protein>
    <recommendedName>
        <fullName evidence="1">DNA (cytosine-5-)-methyltransferase</fullName>
        <ecNumber evidence="1">2.1.1.37</ecNumber>
    </recommendedName>
</protein>
<dbReference type="PRINTS" id="PR00105">
    <property type="entry name" value="C5METTRFRASE"/>
</dbReference>
<organism evidence="7 8">
    <name type="scientific">Microdochium bolleyi</name>
    <dbReference type="NCBI Taxonomy" id="196109"/>
    <lineage>
        <taxon>Eukaryota</taxon>
        <taxon>Fungi</taxon>
        <taxon>Dikarya</taxon>
        <taxon>Ascomycota</taxon>
        <taxon>Pezizomycotina</taxon>
        <taxon>Sordariomycetes</taxon>
        <taxon>Xylariomycetidae</taxon>
        <taxon>Xylariales</taxon>
        <taxon>Microdochiaceae</taxon>
        <taxon>Microdochium</taxon>
    </lineage>
</organism>
<dbReference type="InterPro" id="IPR029063">
    <property type="entry name" value="SAM-dependent_MTases_sf"/>
</dbReference>
<dbReference type="PANTHER" id="PTHR10629">
    <property type="entry name" value="CYTOSINE-SPECIFIC METHYLTRANSFERASE"/>
    <property type="match status" value="1"/>
</dbReference>
<dbReference type="GO" id="GO:0005634">
    <property type="term" value="C:nucleus"/>
    <property type="evidence" value="ECO:0007669"/>
    <property type="project" value="TreeGrafter"/>
</dbReference>
<dbReference type="PROSITE" id="PS00094">
    <property type="entry name" value="C5_MTASE_1"/>
    <property type="match status" value="1"/>
</dbReference>
<gene>
    <name evidence="7" type="ORF">Micbo1qcDRAFT_167413</name>
</gene>
<evidence type="ECO:0000256" key="1">
    <source>
        <dbReference type="ARBA" id="ARBA00011975"/>
    </source>
</evidence>
<sequence>MLDDDDDNDEQIHATQASSHNWIPAQPGQRYTFRDMFCGAGGTSCGAQQAGFRVLLGCDADNSACTTYRLNYPEARLIQGNVADVITSPVSRRVDVLHLSPPCQFFSPAHTREGQNDEANTAALFACSDLVNKIRPRIFTLEQTFGITFADHESYMNSLVRGFTMYGYSVRWSVIQLLTWGTSTQRKRLIIIGSCPGEPLPTFPAPTHAERPARGQKPYMTVFQALSRGRPLPGDIHHQPGRMRRVNRASWNAHQFLPRTITTSGVDAKFCHPSGTRGFTPREIANLQGFPPRYKFSPTQVQKQAGNAFPPPAVKTLYDHLRKWLLKVDRVQQSLPASAHSTAATAISTSSEPGFRLRTRSSANTVTTRRLPTILIIDEEDSGNEDLMAGCNSGSNSSGDDDDDDIVMLDSEPVFTPSGSRESTATLPEFDLESGGESVTQHGAYEQNVTEGVVELVKATESDEVVEISSWRVVGRHATRLSWNLH</sequence>
<accession>A0A136IR37</accession>
<dbReference type="GO" id="GO:0044027">
    <property type="term" value="P:negative regulation of gene expression via chromosomal CpG island methylation"/>
    <property type="evidence" value="ECO:0007669"/>
    <property type="project" value="TreeGrafter"/>
</dbReference>
<evidence type="ECO:0000256" key="6">
    <source>
        <dbReference type="SAM" id="MobiDB-lite"/>
    </source>
</evidence>
<dbReference type="SUPFAM" id="SSF53335">
    <property type="entry name" value="S-adenosyl-L-methionine-dependent methyltransferases"/>
    <property type="match status" value="1"/>
</dbReference>
<keyword evidence="4 5" id="KW-0949">S-adenosyl-L-methionine</keyword>
<name>A0A136IR37_9PEZI</name>
<dbReference type="InterPro" id="IPR050390">
    <property type="entry name" value="C5-Methyltransferase"/>
</dbReference>
<dbReference type="EMBL" id="KQ964262">
    <property type="protein sequence ID" value="KXJ87395.1"/>
    <property type="molecule type" value="Genomic_DNA"/>
</dbReference>
<dbReference type="InterPro" id="IPR018117">
    <property type="entry name" value="C5_DNA_meth_AS"/>
</dbReference>
<evidence type="ECO:0000256" key="3">
    <source>
        <dbReference type="ARBA" id="ARBA00022679"/>
    </source>
</evidence>
<dbReference type="GO" id="GO:0003886">
    <property type="term" value="F:DNA (cytosine-5-)-methyltransferase activity"/>
    <property type="evidence" value="ECO:0007669"/>
    <property type="project" value="UniProtKB-EC"/>
</dbReference>
<dbReference type="OrthoDB" id="414133at2759"/>
<dbReference type="EC" id="2.1.1.37" evidence="1"/>
<reference evidence="8" key="1">
    <citation type="submission" date="2016-02" db="EMBL/GenBank/DDBJ databases">
        <title>Draft genome sequence of Microdochium bolleyi, a fungal endophyte of beachgrass.</title>
        <authorList>
            <consortium name="DOE Joint Genome Institute"/>
            <person name="David A.S."/>
            <person name="May G."/>
            <person name="Haridas S."/>
            <person name="Lim J."/>
            <person name="Wang M."/>
            <person name="Labutti K."/>
            <person name="Lipzen A."/>
            <person name="Barry K."/>
            <person name="Grigoriev I.V."/>
        </authorList>
    </citation>
    <scope>NUCLEOTIDE SEQUENCE [LARGE SCALE GENOMIC DNA]</scope>
    <source>
        <strain evidence="8">J235TASD1</strain>
    </source>
</reference>
<dbReference type="GO" id="GO:0003677">
    <property type="term" value="F:DNA binding"/>
    <property type="evidence" value="ECO:0007669"/>
    <property type="project" value="TreeGrafter"/>
</dbReference>
<dbReference type="GO" id="GO:0032259">
    <property type="term" value="P:methylation"/>
    <property type="evidence" value="ECO:0007669"/>
    <property type="project" value="UniProtKB-KW"/>
</dbReference>
<comment type="similarity">
    <text evidence="5">Belongs to the class I-like SAM-binding methyltransferase superfamily. C5-methyltransferase family.</text>
</comment>
<dbReference type="Pfam" id="PF00145">
    <property type="entry name" value="DNA_methylase"/>
    <property type="match status" value="2"/>
</dbReference>
<proteinExistence type="inferred from homology"/>
<dbReference type="InterPro" id="IPR001525">
    <property type="entry name" value="C5_MeTfrase"/>
</dbReference>
<keyword evidence="3 5" id="KW-0808">Transferase</keyword>
<evidence type="ECO:0000256" key="4">
    <source>
        <dbReference type="ARBA" id="ARBA00022691"/>
    </source>
</evidence>
<evidence type="ECO:0000313" key="8">
    <source>
        <dbReference type="Proteomes" id="UP000070501"/>
    </source>
</evidence>
<evidence type="ECO:0000256" key="2">
    <source>
        <dbReference type="ARBA" id="ARBA00022603"/>
    </source>
</evidence>
<dbReference type="PANTHER" id="PTHR10629:SF52">
    <property type="entry name" value="DNA (CYTOSINE-5)-METHYLTRANSFERASE 1"/>
    <property type="match status" value="1"/>
</dbReference>
<keyword evidence="2 5" id="KW-0489">Methyltransferase</keyword>
<dbReference type="Gene3D" id="3.40.50.150">
    <property type="entry name" value="Vaccinia Virus protein VP39"/>
    <property type="match status" value="1"/>
</dbReference>
<dbReference type="Gene3D" id="3.90.120.10">
    <property type="entry name" value="DNA Methylase, subunit A, domain 2"/>
    <property type="match status" value="1"/>
</dbReference>
<evidence type="ECO:0000256" key="5">
    <source>
        <dbReference type="PROSITE-ProRule" id="PRU01016"/>
    </source>
</evidence>